<evidence type="ECO:0000313" key="3">
    <source>
        <dbReference type="Proteomes" id="UP001476798"/>
    </source>
</evidence>
<proteinExistence type="predicted"/>
<gene>
    <name evidence="2" type="ORF">GOODEAATRI_008348</name>
</gene>
<evidence type="ECO:0000259" key="1">
    <source>
        <dbReference type="Pfam" id="PF07714"/>
    </source>
</evidence>
<name>A0ABV0PCF1_9TELE</name>
<organism evidence="2 3">
    <name type="scientific">Goodea atripinnis</name>
    <dbReference type="NCBI Taxonomy" id="208336"/>
    <lineage>
        <taxon>Eukaryota</taxon>
        <taxon>Metazoa</taxon>
        <taxon>Chordata</taxon>
        <taxon>Craniata</taxon>
        <taxon>Vertebrata</taxon>
        <taxon>Euteleostomi</taxon>
        <taxon>Actinopterygii</taxon>
        <taxon>Neopterygii</taxon>
        <taxon>Teleostei</taxon>
        <taxon>Neoteleostei</taxon>
        <taxon>Acanthomorphata</taxon>
        <taxon>Ovalentaria</taxon>
        <taxon>Atherinomorphae</taxon>
        <taxon>Cyprinodontiformes</taxon>
        <taxon>Goodeidae</taxon>
        <taxon>Goodea</taxon>
    </lineage>
</organism>
<comment type="caution">
    <text evidence="2">The sequence shown here is derived from an EMBL/GenBank/DDBJ whole genome shotgun (WGS) entry which is preliminary data.</text>
</comment>
<accession>A0ABV0PCF1</accession>
<feature type="domain" description="Serine-threonine/tyrosine-protein kinase catalytic" evidence="1">
    <location>
        <begin position="1"/>
        <end position="35"/>
    </location>
</feature>
<keyword evidence="3" id="KW-1185">Reference proteome</keyword>
<dbReference type="Proteomes" id="UP001476798">
    <property type="component" value="Unassembled WGS sequence"/>
</dbReference>
<dbReference type="Pfam" id="PF07714">
    <property type="entry name" value="PK_Tyr_Ser-Thr"/>
    <property type="match status" value="1"/>
</dbReference>
<dbReference type="EMBL" id="JAHRIO010070408">
    <property type="protein sequence ID" value="MEQ2181141.1"/>
    <property type="molecule type" value="Genomic_DNA"/>
</dbReference>
<sequence>MNNREVLEQVERGYRMPCPQDCPTSLHELMVHSCHFLGLPLEGAMYLLFSHLRKAFFDRLLPDVMETRKDGSELAISSKDVDGARSY</sequence>
<protein>
    <recommendedName>
        <fullName evidence="1">Serine-threonine/tyrosine-protein kinase catalytic domain-containing protein</fullName>
    </recommendedName>
</protein>
<reference evidence="2 3" key="1">
    <citation type="submission" date="2021-06" db="EMBL/GenBank/DDBJ databases">
        <authorList>
            <person name="Palmer J.M."/>
        </authorList>
    </citation>
    <scope>NUCLEOTIDE SEQUENCE [LARGE SCALE GENOMIC DNA]</scope>
    <source>
        <strain evidence="2 3">GA_2019</strain>
        <tissue evidence="2">Muscle</tissue>
    </source>
</reference>
<dbReference type="InterPro" id="IPR001245">
    <property type="entry name" value="Ser-Thr/Tyr_kinase_cat_dom"/>
</dbReference>
<evidence type="ECO:0000313" key="2">
    <source>
        <dbReference type="EMBL" id="MEQ2181141.1"/>
    </source>
</evidence>